<proteinExistence type="predicted"/>
<feature type="chain" id="PRO_5047475343" evidence="1">
    <location>
        <begin position="17"/>
        <end position="350"/>
    </location>
</feature>
<reference evidence="2 3" key="1">
    <citation type="submission" date="2024-02" db="EMBL/GenBank/DDBJ databases">
        <authorList>
            <person name="Chen Y."/>
            <person name="Shah S."/>
            <person name="Dougan E. K."/>
            <person name="Thang M."/>
            <person name="Chan C."/>
        </authorList>
    </citation>
    <scope>NUCLEOTIDE SEQUENCE [LARGE SCALE GENOMIC DNA]</scope>
</reference>
<dbReference type="EMBL" id="CAXAMN010011013">
    <property type="protein sequence ID" value="CAK9033455.1"/>
    <property type="molecule type" value="Genomic_DNA"/>
</dbReference>
<organism evidence="2 3">
    <name type="scientific">Durusdinium trenchii</name>
    <dbReference type="NCBI Taxonomy" id="1381693"/>
    <lineage>
        <taxon>Eukaryota</taxon>
        <taxon>Sar</taxon>
        <taxon>Alveolata</taxon>
        <taxon>Dinophyceae</taxon>
        <taxon>Suessiales</taxon>
        <taxon>Symbiodiniaceae</taxon>
        <taxon>Durusdinium</taxon>
    </lineage>
</organism>
<gene>
    <name evidence="2" type="ORF">CCMP2556_LOCUS19086</name>
</gene>
<accession>A0ABP0L4X9</accession>
<evidence type="ECO:0000313" key="2">
    <source>
        <dbReference type="EMBL" id="CAK9033455.1"/>
    </source>
</evidence>
<sequence>MKWLVLIAISAVSANAEFYAALGEFCGTADNGDAHQCQGGLSCYMHKCTAGGNLRGHAGHAAYDYGHAMSYAHHSVHYPSSYSHYSTVHYPASYVHHVHHVVHVVHSPAPAAPAIHTVQVPAPAVHHVYHTVQVPAPAVHHVYHTVQVPAPAVQHTYHVAHVEPAVHHTTYHTVQVPMQHSATYVSPTVAHYPANYPAAYPATAQAPVQTFDTSAWTSAKPSDFTMENQMCSSTTGLGANGKPCAPWLGCYVQTARTWPFFGHYAHSPAIGTAICKPKVVQVGQRCGAALTTYSNINVGRCPMYSHCVSDVTYTQGLLGAGTCFQSPWERLGDFFDPWHNYIHPWNNYVR</sequence>
<dbReference type="Proteomes" id="UP001642484">
    <property type="component" value="Unassembled WGS sequence"/>
</dbReference>
<name>A0ABP0L4X9_9DINO</name>
<keyword evidence="3" id="KW-1185">Reference proteome</keyword>
<protein>
    <submittedName>
        <fullName evidence="2">Uncharacterized protein</fullName>
    </submittedName>
</protein>
<feature type="signal peptide" evidence="1">
    <location>
        <begin position="1"/>
        <end position="16"/>
    </location>
</feature>
<evidence type="ECO:0000313" key="3">
    <source>
        <dbReference type="Proteomes" id="UP001642484"/>
    </source>
</evidence>
<evidence type="ECO:0000256" key="1">
    <source>
        <dbReference type="SAM" id="SignalP"/>
    </source>
</evidence>
<comment type="caution">
    <text evidence="2">The sequence shown here is derived from an EMBL/GenBank/DDBJ whole genome shotgun (WGS) entry which is preliminary data.</text>
</comment>
<keyword evidence="1" id="KW-0732">Signal</keyword>